<proteinExistence type="predicted"/>
<dbReference type="InterPro" id="IPR001296">
    <property type="entry name" value="Glyco_trans_1"/>
</dbReference>
<evidence type="ECO:0000313" key="2">
    <source>
        <dbReference type="EMBL" id="THD66785.1"/>
    </source>
</evidence>
<protein>
    <submittedName>
        <fullName evidence="2">Glycosyltransferase</fullName>
    </submittedName>
</protein>
<keyword evidence="3" id="KW-1185">Reference proteome</keyword>
<keyword evidence="2" id="KW-0808">Transferase</keyword>
<dbReference type="GO" id="GO:0016757">
    <property type="term" value="F:glycosyltransferase activity"/>
    <property type="evidence" value="ECO:0007669"/>
    <property type="project" value="InterPro"/>
</dbReference>
<organism evidence="2 3">
    <name type="scientific">Robertkochia marina</name>
    <dbReference type="NCBI Taxonomy" id="1227945"/>
    <lineage>
        <taxon>Bacteria</taxon>
        <taxon>Pseudomonadati</taxon>
        <taxon>Bacteroidota</taxon>
        <taxon>Flavobacteriia</taxon>
        <taxon>Flavobacteriales</taxon>
        <taxon>Flavobacteriaceae</taxon>
        <taxon>Robertkochia</taxon>
    </lineage>
</organism>
<dbReference type="Proteomes" id="UP000305939">
    <property type="component" value="Unassembled WGS sequence"/>
</dbReference>
<dbReference type="Gene3D" id="3.40.50.2000">
    <property type="entry name" value="Glycogen Phosphorylase B"/>
    <property type="match status" value="2"/>
</dbReference>
<comment type="caution">
    <text evidence="2">The sequence shown here is derived from an EMBL/GenBank/DDBJ whole genome shotgun (WGS) entry which is preliminary data.</text>
</comment>
<dbReference type="AlphaFoldDB" id="A0A4S3LZP7"/>
<dbReference type="Pfam" id="PF00534">
    <property type="entry name" value="Glycos_transf_1"/>
    <property type="match status" value="1"/>
</dbReference>
<dbReference type="OrthoDB" id="791981at2"/>
<dbReference type="PANTHER" id="PTHR12526">
    <property type="entry name" value="GLYCOSYLTRANSFERASE"/>
    <property type="match status" value="1"/>
</dbReference>
<dbReference type="EMBL" id="SSMC01000003">
    <property type="protein sequence ID" value="THD66785.1"/>
    <property type="molecule type" value="Genomic_DNA"/>
</dbReference>
<dbReference type="RefSeq" id="WP_136336854.1">
    <property type="nucleotide sequence ID" value="NZ_QXMP01000013.1"/>
</dbReference>
<name>A0A4S3LZP7_9FLAO</name>
<reference evidence="2 3" key="1">
    <citation type="submission" date="2019-04" db="EMBL/GenBank/DDBJ databases">
        <title>Draft genome sequence of Robertkochia marina CC-AMO-30D.</title>
        <authorList>
            <person name="Hameed A."/>
            <person name="Lin S.-Y."/>
            <person name="Shahina M."/>
            <person name="Lai W.-A."/>
            <person name="Young C.-C."/>
        </authorList>
    </citation>
    <scope>NUCLEOTIDE SEQUENCE [LARGE SCALE GENOMIC DNA]</scope>
    <source>
        <strain evidence="2 3">CC-AMO-30D</strain>
    </source>
</reference>
<accession>A0A4S3LZP7</accession>
<evidence type="ECO:0000259" key="1">
    <source>
        <dbReference type="Pfam" id="PF00534"/>
    </source>
</evidence>
<dbReference type="PANTHER" id="PTHR12526:SF630">
    <property type="entry name" value="GLYCOSYLTRANSFERASE"/>
    <property type="match status" value="1"/>
</dbReference>
<feature type="domain" description="Glycosyl transferase family 1" evidence="1">
    <location>
        <begin position="203"/>
        <end position="354"/>
    </location>
</feature>
<dbReference type="SUPFAM" id="SSF53756">
    <property type="entry name" value="UDP-Glycosyltransferase/glycogen phosphorylase"/>
    <property type="match status" value="1"/>
</dbReference>
<sequence>MNILFVINNLYGGGAEKVLQTLVSNLCERNYNITLYSVIDEELDTKVYPSKLSYKSIFKNVPDHCHPLKAFYIKLLNKLKLLIFHHLSPQIFYKLFIGGNYDVEVAFIEGYSTKIVSGSINKKSIKLAWVHIDLSENPWSRIAYRSLAQEINIYKTFDRIVCVSESVRKGFLKRFEEFDSLTVKYNPIDSEEIITSSEQPANMKISNKPFLISIGRLEDQKGYDRLLEVIKRLKNNNISVHLKILGEGSKRKELEAFINDNQLEDHVELLGYVDNPYPYLKNAQLYVASSRTEGFSTVVSEALVLGKPVLATNCAGMNELLGASEFGLITENSTEGIFKGIQEILLNKALLERYVIQSEIRGKQFKLESSVLEIEKLWSHE</sequence>
<evidence type="ECO:0000313" key="3">
    <source>
        <dbReference type="Proteomes" id="UP000305939"/>
    </source>
</evidence>
<gene>
    <name evidence="2" type="ORF">E7Z59_13485</name>
</gene>
<dbReference type="CDD" id="cd03811">
    <property type="entry name" value="GT4_GT28_WabH-like"/>
    <property type="match status" value="1"/>
</dbReference>